<dbReference type="RefSeq" id="XP_050511415.1">
    <property type="nucleotide sequence ID" value="XM_050655458.1"/>
</dbReference>
<keyword evidence="5" id="KW-1185">Reference proteome</keyword>
<feature type="chain" id="PRO_5046412118" description="Serine protease gd N-terminal domain-containing protein" evidence="2">
    <location>
        <begin position="20"/>
        <end position="222"/>
    </location>
</feature>
<dbReference type="Proteomes" id="UP001652700">
    <property type="component" value="Unplaced"/>
</dbReference>
<feature type="region of interest" description="Disordered" evidence="1">
    <location>
        <begin position="150"/>
        <end position="222"/>
    </location>
</feature>
<evidence type="ECO:0000313" key="5">
    <source>
        <dbReference type="Proteomes" id="UP001652700"/>
    </source>
</evidence>
<sequence>MKHRYGLAFLLIWLPVILSIRIPPNPCPDMFNYYKNYQGAIYGEARMPYDNATLLVFKVNASMVGNFSRPKLKLKLVTKVQDFIHGTSHVIYNIFFPFNNVIPKITKLTYNNRTYCSGPNEPIIPGEPGITKVWSQLSILLNPKKFTDIPDDIPLKSGKETPTANPPLLKPVTQRITPVSPQVPPQQTDPSTTPDMDIPNKPPAVPNPTDPNSDPVNQNEVA</sequence>
<evidence type="ECO:0000256" key="2">
    <source>
        <dbReference type="SAM" id="SignalP"/>
    </source>
</evidence>
<evidence type="ECO:0000256" key="1">
    <source>
        <dbReference type="SAM" id="MobiDB-lite"/>
    </source>
</evidence>
<evidence type="ECO:0000259" key="3">
    <source>
        <dbReference type="Pfam" id="PF16030"/>
    </source>
</evidence>
<keyword evidence="2" id="KW-0732">Signal</keyword>
<organism evidence="4 5">
    <name type="scientific">Diabrotica virgifera virgifera</name>
    <name type="common">western corn rootworm</name>
    <dbReference type="NCBI Taxonomy" id="50390"/>
    <lineage>
        <taxon>Eukaryota</taxon>
        <taxon>Metazoa</taxon>
        <taxon>Ecdysozoa</taxon>
        <taxon>Arthropoda</taxon>
        <taxon>Hexapoda</taxon>
        <taxon>Insecta</taxon>
        <taxon>Pterygota</taxon>
        <taxon>Neoptera</taxon>
        <taxon>Endopterygota</taxon>
        <taxon>Coleoptera</taxon>
        <taxon>Polyphaga</taxon>
        <taxon>Cucujiformia</taxon>
        <taxon>Chrysomeloidea</taxon>
        <taxon>Chrysomelidae</taxon>
        <taxon>Galerucinae</taxon>
        <taxon>Diabroticina</taxon>
        <taxon>Diabroticites</taxon>
        <taxon>Diabrotica</taxon>
    </lineage>
</organism>
<feature type="domain" description="Serine protease gd N-terminal" evidence="3">
    <location>
        <begin position="25"/>
        <end position="120"/>
    </location>
</feature>
<feature type="compositionally biased region" description="Pro residues" evidence="1">
    <location>
        <begin position="200"/>
        <end position="209"/>
    </location>
</feature>
<feature type="signal peptide" evidence="2">
    <location>
        <begin position="1"/>
        <end position="19"/>
    </location>
</feature>
<feature type="compositionally biased region" description="Basic and acidic residues" evidence="1">
    <location>
        <begin position="150"/>
        <end position="159"/>
    </location>
</feature>
<name>A0ABM5KMJ1_DIAVI</name>
<dbReference type="InterPro" id="IPR031986">
    <property type="entry name" value="GD_N"/>
</dbReference>
<reference evidence="4" key="1">
    <citation type="submission" date="2025-05" db="UniProtKB">
        <authorList>
            <consortium name="EnsemblMetazoa"/>
        </authorList>
    </citation>
    <scope>IDENTIFICATION</scope>
</reference>
<evidence type="ECO:0000313" key="4">
    <source>
        <dbReference type="EnsemblMetazoa" id="XP_050511415.1"/>
    </source>
</evidence>
<proteinExistence type="predicted"/>
<dbReference type="GeneID" id="114324801"/>
<dbReference type="Pfam" id="PF16030">
    <property type="entry name" value="GD_N"/>
    <property type="match status" value="1"/>
</dbReference>
<feature type="compositionally biased region" description="Low complexity" evidence="1">
    <location>
        <begin position="177"/>
        <end position="195"/>
    </location>
</feature>
<feature type="compositionally biased region" description="Polar residues" evidence="1">
    <location>
        <begin position="210"/>
        <end position="222"/>
    </location>
</feature>
<dbReference type="EnsemblMetazoa" id="XM_050655458.1">
    <property type="protein sequence ID" value="XP_050511415.1"/>
    <property type="gene ID" value="LOC114324801"/>
</dbReference>
<protein>
    <recommendedName>
        <fullName evidence="3">Serine protease gd N-terminal domain-containing protein</fullName>
    </recommendedName>
</protein>
<accession>A0ABM5KMJ1</accession>